<name>A0A820PIT3_9BILA</name>
<gene>
    <name evidence="2" type="ORF">UJA718_LOCUS19535</name>
</gene>
<evidence type="ECO:0000256" key="1">
    <source>
        <dbReference type="SAM" id="MobiDB-lite"/>
    </source>
</evidence>
<dbReference type="EMBL" id="CAJOBP010003481">
    <property type="protein sequence ID" value="CAF4407108.1"/>
    <property type="molecule type" value="Genomic_DNA"/>
</dbReference>
<accession>A0A820PIT3</accession>
<evidence type="ECO:0000313" key="3">
    <source>
        <dbReference type="Proteomes" id="UP000663873"/>
    </source>
</evidence>
<evidence type="ECO:0000313" key="2">
    <source>
        <dbReference type="EMBL" id="CAF4407108.1"/>
    </source>
</evidence>
<feature type="compositionally biased region" description="Basic and acidic residues" evidence="1">
    <location>
        <begin position="252"/>
        <end position="272"/>
    </location>
</feature>
<sequence length="349" mass="39891">MQSLLRRRHWSMLDVQNLLNWSYLRRTVDGWLPTKTYALNLDRQSQFKKVNGISFNISTGKIKFLLQVAQSKEQGLFDANDVQEVLTKGITNSLFTLDQPAVEFPSHPFQEMRYGPSSLSKTNFLSTLLHADYLLKMISTGVEVCSEPPFQIRDASDGFMKRLPEWLQEELKPIDERNDCAIMNSLKEGIVQQNNRQVTMIDALTMMRNISQKQQHGESTTVRSGAMSDSNSNRVGSVSDSVNGDQGSRNNDSYRERQPLEYEPTGRTEPKNLNEQIAMKAAKADAANGETLKNIVLRDARWSPEGGWVKKQYLHRSLDKSTNIEIHYVFNTLTGEALDFKFKDYPREK</sequence>
<organism evidence="2 3">
    <name type="scientific">Rotaria socialis</name>
    <dbReference type="NCBI Taxonomy" id="392032"/>
    <lineage>
        <taxon>Eukaryota</taxon>
        <taxon>Metazoa</taxon>
        <taxon>Spiralia</taxon>
        <taxon>Gnathifera</taxon>
        <taxon>Rotifera</taxon>
        <taxon>Eurotatoria</taxon>
        <taxon>Bdelloidea</taxon>
        <taxon>Philodinida</taxon>
        <taxon>Philodinidae</taxon>
        <taxon>Rotaria</taxon>
    </lineage>
</organism>
<protein>
    <submittedName>
        <fullName evidence="2">Uncharacterized protein</fullName>
    </submittedName>
</protein>
<dbReference type="AlphaFoldDB" id="A0A820PIT3"/>
<feature type="compositionally biased region" description="Polar residues" evidence="1">
    <location>
        <begin position="211"/>
        <end position="251"/>
    </location>
</feature>
<proteinExistence type="predicted"/>
<comment type="caution">
    <text evidence="2">The sequence shown here is derived from an EMBL/GenBank/DDBJ whole genome shotgun (WGS) entry which is preliminary data.</text>
</comment>
<keyword evidence="3" id="KW-1185">Reference proteome</keyword>
<reference evidence="2" key="1">
    <citation type="submission" date="2021-02" db="EMBL/GenBank/DDBJ databases">
        <authorList>
            <person name="Nowell W R."/>
        </authorList>
    </citation>
    <scope>NUCLEOTIDE SEQUENCE</scope>
</reference>
<feature type="region of interest" description="Disordered" evidence="1">
    <location>
        <begin position="211"/>
        <end position="273"/>
    </location>
</feature>
<dbReference type="Proteomes" id="UP000663873">
    <property type="component" value="Unassembled WGS sequence"/>
</dbReference>